<dbReference type="EMBL" id="WTUZ01000039">
    <property type="protein sequence ID" value="MZQ86523.1"/>
    <property type="molecule type" value="Genomic_DNA"/>
</dbReference>
<name>A0A6L8V858_9BACL</name>
<proteinExistence type="predicted"/>
<dbReference type="AlphaFoldDB" id="A0A6L8V858"/>
<reference evidence="1 2" key="1">
    <citation type="submission" date="2019-12" db="EMBL/GenBank/DDBJ databases">
        <title>Paenibacillus sp. nov. sp. isolated from soil.</title>
        <authorList>
            <person name="Kim J."/>
            <person name="Jeong S.E."/>
            <person name="Jung H.S."/>
            <person name="Jeon C.O."/>
        </authorList>
    </citation>
    <scope>NUCLEOTIDE SEQUENCE [LARGE SCALE GENOMIC DNA]</scope>
    <source>
        <strain evidence="1 2">5J-6</strain>
    </source>
</reference>
<dbReference type="InterPro" id="IPR036412">
    <property type="entry name" value="HAD-like_sf"/>
</dbReference>
<keyword evidence="2" id="KW-1185">Reference proteome</keyword>
<keyword evidence="1" id="KW-0378">Hydrolase</keyword>
<dbReference type="SUPFAM" id="SSF56784">
    <property type="entry name" value="HAD-like"/>
    <property type="match status" value="1"/>
</dbReference>
<evidence type="ECO:0000313" key="2">
    <source>
        <dbReference type="Proteomes" id="UP000481087"/>
    </source>
</evidence>
<evidence type="ECO:0000313" key="1">
    <source>
        <dbReference type="EMBL" id="MZQ86523.1"/>
    </source>
</evidence>
<dbReference type="InterPro" id="IPR023214">
    <property type="entry name" value="HAD_sf"/>
</dbReference>
<sequence>MLKCSCYDRSKIKRGFGDDFVTCDRQRHCGVTLPDACVMVGDNLHTDIAGGRAAGIRTLWLCGEAMDSPGIPAGGLADFAVPNLLALVSL</sequence>
<protein>
    <submittedName>
        <fullName evidence="1">HAD hydrolase-like protein</fullName>
    </submittedName>
</protein>
<dbReference type="Proteomes" id="UP000481087">
    <property type="component" value="Unassembled WGS sequence"/>
</dbReference>
<dbReference type="Gene3D" id="3.40.50.1000">
    <property type="entry name" value="HAD superfamily/HAD-like"/>
    <property type="match status" value="1"/>
</dbReference>
<comment type="caution">
    <text evidence="1">The sequence shown here is derived from an EMBL/GenBank/DDBJ whole genome shotgun (WGS) entry which is preliminary data.</text>
</comment>
<organism evidence="1 2">
    <name type="scientific">Paenibacillus silvestris</name>
    <dbReference type="NCBI Taxonomy" id="2606219"/>
    <lineage>
        <taxon>Bacteria</taxon>
        <taxon>Bacillati</taxon>
        <taxon>Bacillota</taxon>
        <taxon>Bacilli</taxon>
        <taxon>Bacillales</taxon>
        <taxon>Paenibacillaceae</taxon>
        <taxon>Paenibacillus</taxon>
    </lineage>
</organism>
<accession>A0A6L8V858</accession>
<dbReference type="Pfam" id="PF13242">
    <property type="entry name" value="Hydrolase_like"/>
    <property type="match status" value="1"/>
</dbReference>
<gene>
    <name evidence="1" type="ORF">GQF01_30910</name>
</gene>
<dbReference type="GO" id="GO:0016787">
    <property type="term" value="F:hydrolase activity"/>
    <property type="evidence" value="ECO:0007669"/>
    <property type="project" value="UniProtKB-KW"/>
</dbReference>
<dbReference type="RefSeq" id="WP_161410928.1">
    <property type="nucleotide sequence ID" value="NZ_WTUZ01000039.1"/>
</dbReference>